<sequence>MSETQSDVPASCPDHLLIAYLTAFRDGLGQFRRYATALRVESCYRVTPGTSSDFRHSPLPPKSSRDELLKISRDAFSHAVEREILTLAIPMDLRLPSKILCEKPWMTSDIMRPCHVVFVLCSALLAGRYTIMDSYLSVFCSPALCIYIGGW</sequence>
<reference evidence="1 2" key="1">
    <citation type="journal article" date="2019" name="Sci. Rep.">
        <title>Orb-weaving spider Araneus ventricosus genome elucidates the spidroin gene catalogue.</title>
        <authorList>
            <person name="Kono N."/>
            <person name="Nakamura H."/>
            <person name="Ohtoshi R."/>
            <person name="Moran D.A.P."/>
            <person name="Shinohara A."/>
            <person name="Yoshida Y."/>
            <person name="Fujiwara M."/>
            <person name="Mori M."/>
            <person name="Tomita M."/>
            <person name="Arakawa K."/>
        </authorList>
    </citation>
    <scope>NUCLEOTIDE SEQUENCE [LARGE SCALE GENOMIC DNA]</scope>
</reference>
<accession>A0A4Y2BNP4</accession>
<evidence type="ECO:0000313" key="1">
    <source>
        <dbReference type="EMBL" id="GBL92886.1"/>
    </source>
</evidence>
<evidence type="ECO:0000313" key="2">
    <source>
        <dbReference type="Proteomes" id="UP000499080"/>
    </source>
</evidence>
<dbReference type="AlphaFoldDB" id="A0A4Y2BNP4"/>
<protein>
    <submittedName>
        <fullName evidence="1">Uncharacterized protein</fullName>
    </submittedName>
</protein>
<dbReference type="Proteomes" id="UP000499080">
    <property type="component" value="Unassembled WGS sequence"/>
</dbReference>
<organism evidence="1 2">
    <name type="scientific">Araneus ventricosus</name>
    <name type="common">Orbweaver spider</name>
    <name type="synonym">Epeira ventricosa</name>
    <dbReference type="NCBI Taxonomy" id="182803"/>
    <lineage>
        <taxon>Eukaryota</taxon>
        <taxon>Metazoa</taxon>
        <taxon>Ecdysozoa</taxon>
        <taxon>Arthropoda</taxon>
        <taxon>Chelicerata</taxon>
        <taxon>Arachnida</taxon>
        <taxon>Araneae</taxon>
        <taxon>Araneomorphae</taxon>
        <taxon>Entelegynae</taxon>
        <taxon>Araneoidea</taxon>
        <taxon>Araneidae</taxon>
        <taxon>Araneus</taxon>
    </lineage>
</organism>
<gene>
    <name evidence="1" type="ORF">AVEN_54551_1</name>
</gene>
<name>A0A4Y2BNP4_ARAVE</name>
<dbReference type="EMBL" id="BGPR01000090">
    <property type="protein sequence ID" value="GBL92886.1"/>
    <property type="molecule type" value="Genomic_DNA"/>
</dbReference>
<keyword evidence="2" id="KW-1185">Reference proteome</keyword>
<proteinExistence type="predicted"/>
<comment type="caution">
    <text evidence="1">The sequence shown here is derived from an EMBL/GenBank/DDBJ whole genome shotgun (WGS) entry which is preliminary data.</text>
</comment>